<dbReference type="GO" id="GO:0046872">
    <property type="term" value="F:metal ion binding"/>
    <property type="evidence" value="ECO:0007669"/>
    <property type="project" value="UniProtKB-KW"/>
</dbReference>
<dbReference type="PROSITE" id="PS51379">
    <property type="entry name" value="4FE4S_FER_2"/>
    <property type="match status" value="2"/>
</dbReference>
<dbReference type="PROSITE" id="PS51656">
    <property type="entry name" value="4FE4S"/>
    <property type="match status" value="1"/>
</dbReference>
<dbReference type="InterPro" id="IPR050294">
    <property type="entry name" value="RnfB_subfamily"/>
</dbReference>
<feature type="binding site" evidence="12">
    <location>
        <position position="71"/>
    </location>
    <ligand>
        <name>[4Fe-4S] cluster</name>
        <dbReference type="ChEBI" id="CHEBI:49883"/>
        <label>1</label>
    </ligand>
</feature>
<evidence type="ECO:0000256" key="5">
    <source>
        <dbReference type="ARBA" id="ARBA00022723"/>
    </source>
</evidence>
<dbReference type="GO" id="GO:0022900">
    <property type="term" value="P:electron transport chain"/>
    <property type="evidence" value="ECO:0007669"/>
    <property type="project" value="InterPro"/>
</dbReference>
<evidence type="ECO:0000256" key="1">
    <source>
        <dbReference type="ARBA" id="ARBA00022448"/>
    </source>
</evidence>
<keyword evidence="4" id="KW-0997">Cell inner membrane</keyword>
<keyword evidence="7" id="KW-1278">Translocase</keyword>
<feature type="binding site" evidence="12">
    <location>
        <position position="143"/>
    </location>
    <ligand>
        <name>[4Fe-4S] cluster</name>
        <dbReference type="ChEBI" id="CHEBI:49883"/>
        <label>3</label>
    </ligand>
</feature>
<evidence type="ECO:0000256" key="6">
    <source>
        <dbReference type="ARBA" id="ARBA00022737"/>
    </source>
</evidence>
<reference evidence="15 16" key="1">
    <citation type="submission" date="2016-11" db="EMBL/GenBank/DDBJ databases">
        <authorList>
            <person name="Jaros S."/>
            <person name="Januszkiewicz K."/>
            <person name="Wedrychowicz H."/>
        </authorList>
    </citation>
    <scope>NUCLEOTIDE SEQUENCE [LARGE SCALE GENOMIC DNA]</scope>
    <source>
        <strain evidence="15 16">DSM 21637</strain>
    </source>
</reference>
<feature type="binding site" evidence="12">
    <location>
        <position position="54"/>
    </location>
    <ligand>
        <name>[4Fe-4S] cluster</name>
        <dbReference type="ChEBI" id="CHEBI:49883"/>
        <label>1</label>
    </ligand>
</feature>
<proteinExistence type="predicted"/>
<evidence type="ECO:0000256" key="7">
    <source>
        <dbReference type="ARBA" id="ARBA00022967"/>
    </source>
</evidence>
<dbReference type="STRING" id="1122209.SAMN02745752_00011"/>
<evidence type="ECO:0000256" key="8">
    <source>
        <dbReference type="ARBA" id="ARBA00022982"/>
    </source>
</evidence>
<dbReference type="OrthoDB" id="9789936at2"/>
<dbReference type="EMBL" id="FPJW01000001">
    <property type="protein sequence ID" value="SFW97621.1"/>
    <property type="molecule type" value="Genomic_DNA"/>
</dbReference>
<dbReference type="PANTHER" id="PTHR42859">
    <property type="entry name" value="OXIDOREDUCTASE"/>
    <property type="match status" value="1"/>
</dbReference>
<gene>
    <name evidence="15" type="ORF">SAMN02745752_00011</name>
</gene>
<dbReference type="InterPro" id="IPR017900">
    <property type="entry name" value="4Fe4S_Fe_S_CS"/>
</dbReference>
<keyword evidence="1" id="KW-0813">Transport</keyword>
<dbReference type="Gene3D" id="3.30.70.20">
    <property type="match status" value="1"/>
</dbReference>
<feature type="binding site" evidence="12">
    <location>
        <position position="116"/>
    </location>
    <ligand>
        <name>[4Fe-4S] cluster</name>
        <dbReference type="ChEBI" id="CHEBI:49883"/>
        <label>2</label>
    </ligand>
</feature>
<keyword evidence="8" id="KW-0249">Electron transport</keyword>
<keyword evidence="5 12" id="KW-0479">Metal-binding</keyword>
<dbReference type="InterPro" id="IPR007202">
    <property type="entry name" value="4Fe-4S_dom"/>
</dbReference>
<feature type="domain" description="4Fe-4S ferredoxin-type" evidence="13">
    <location>
        <begin position="131"/>
        <end position="160"/>
    </location>
</feature>
<dbReference type="PIRSF" id="PIRSF005784">
    <property type="entry name" value="Elect_transpt_RnfB"/>
    <property type="match status" value="1"/>
</dbReference>
<feature type="binding site" evidence="12">
    <location>
        <position position="120"/>
    </location>
    <ligand>
        <name>[4Fe-4S] cluster</name>
        <dbReference type="ChEBI" id="CHEBI:49883"/>
        <label>3</label>
    </ligand>
</feature>
<feature type="binding site" evidence="12">
    <location>
        <position position="140"/>
    </location>
    <ligand>
        <name>[4Fe-4S] cluster</name>
        <dbReference type="ChEBI" id="CHEBI:49883"/>
        <label>3</label>
    </ligand>
</feature>
<feature type="binding site" evidence="12">
    <location>
        <position position="49"/>
    </location>
    <ligand>
        <name>[4Fe-4S] cluster</name>
        <dbReference type="ChEBI" id="CHEBI:49883"/>
        <label>1</label>
    </ligand>
</feature>
<keyword evidence="6" id="KW-0677">Repeat</keyword>
<evidence type="ECO:0000256" key="9">
    <source>
        <dbReference type="ARBA" id="ARBA00023004"/>
    </source>
</evidence>
<dbReference type="AlphaFoldDB" id="A0A1K1TB79"/>
<dbReference type="Gene3D" id="1.10.15.40">
    <property type="entry name" value="Electron transport complex subunit B, putative Fe-S cluster"/>
    <property type="match status" value="1"/>
</dbReference>
<evidence type="ECO:0000313" key="15">
    <source>
        <dbReference type="EMBL" id="SFW97621.1"/>
    </source>
</evidence>
<feature type="binding site" evidence="12">
    <location>
        <position position="110"/>
    </location>
    <ligand>
        <name>[4Fe-4S] cluster</name>
        <dbReference type="ChEBI" id="CHEBI:49883"/>
        <label>2</label>
    </ligand>
</feature>
<evidence type="ECO:0000256" key="4">
    <source>
        <dbReference type="ARBA" id="ARBA00022519"/>
    </source>
</evidence>
<feature type="binding site" evidence="12">
    <location>
        <position position="146"/>
    </location>
    <ligand>
        <name>[4Fe-4S] cluster</name>
        <dbReference type="ChEBI" id="CHEBI:49883"/>
        <label>3</label>
    </ligand>
</feature>
<keyword evidence="16" id="KW-1185">Reference proteome</keyword>
<dbReference type="RefSeq" id="WP_072324289.1">
    <property type="nucleotide sequence ID" value="NZ_FPJW01000001.1"/>
</dbReference>
<protein>
    <submittedName>
        <fullName evidence="15">Electron transport complex protein RnfB</fullName>
    </submittedName>
</protein>
<organism evidence="15 16">
    <name type="scientific">Marinospirillum alkaliphilum DSM 21637</name>
    <dbReference type="NCBI Taxonomy" id="1122209"/>
    <lineage>
        <taxon>Bacteria</taxon>
        <taxon>Pseudomonadati</taxon>
        <taxon>Pseudomonadota</taxon>
        <taxon>Gammaproteobacteria</taxon>
        <taxon>Oceanospirillales</taxon>
        <taxon>Oceanospirillaceae</taxon>
        <taxon>Marinospirillum</taxon>
    </lineage>
</organism>
<dbReference type="GO" id="GO:0051539">
    <property type="term" value="F:4 iron, 4 sulfur cluster binding"/>
    <property type="evidence" value="ECO:0007669"/>
    <property type="project" value="UniProtKB-KW"/>
</dbReference>
<keyword evidence="3 12" id="KW-0004">4Fe-4S</keyword>
<evidence type="ECO:0000256" key="3">
    <source>
        <dbReference type="ARBA" id="ARBA00022485"/>
    </source>
</evidence>
<dbReference type="InterPro" id="IPR017896">
    <property type="entry name" value="4Fe4S_Fe-S-bd"/>
</dbReference>
<dbReference type="PANTHER" id="PTHR42859:SF3">
    <property type="entry name" value="ION-TRANSLOCATING OXIDOREDUCTASE COMPLEX SUBUNIT B"/>
    <property type="match status" value="1"/>
</dbReference>
<feature type="domain" description="4Fe-4S" evidence="14">
    <location>
        <begin position="29"/>
        <end position="88"/>
    </location>
</feature>
<comment type="cofactor">
    <cofactor evidence="12">
        <name>[4Fe-4S] cluster</name>
        <dbReference type="ChEBI" id="CHEBI:49883"/>
    </cofactor>
    <text evidence="12">Binds 3 [4Fe-4S] clusters.</text>
</comment>
<evidence type="ECO:0000259" key="14">
    <source>
        <dbReference type="PROSITE" id="PS51656"/>
    </source>
</evidence>
<dbReference type="NCBIfam" id="TIGR01944">
    <property type="entry name" value="rnfB"/>
    <property type="match status" value="1"/>
</dbReference>
<accession>A0A1K1TB79</accession>
<dbReference type="SUPFAM" id="SSF54862">
    <property type="entry name" value="4Fe-4S ferredoxins"/>
    <property type="match status" value="1"/>
</dbReference>
<keyword evidence="10 12" id="KW-0411">Iron-sulfur</keyword>
<evidence type="ECO:0000256" key="2">
    <source>
        <dbReference type="ARBA" id="ARBA00022475"/>
    </source>
</evidence>
<evidence type="ECO:0000313" key="16">
    <source>
        <dbReference type="Proteomes" id="UP000182350"/>
    </source>
</evidence>
<name>A0A1K1TB79_9GAMM</name>
<evidence type="ECO:0000256" key="12">
    <source>
        <dbReference type="PIRSR" id="PIRSR005784-1"/>
    </source>
</evidence>
<dbReference type="GO" id="GO:0009055">
    <property type="term" value="F:electron transfer activity"/>
    <property type="evidence" value="ECO:0007669"/>
    <property type="project" value="InterPro"/>
</dbReference>
<feature type="binding site" evidence="12">
    <location>
        <position position="46"/>
    </location>
    <ligand>
        <name>[4Fe-4S] cluster</name>
        <dbReference type="ChEBI" id="CHEBI:49883"/>
        <label>1</label>
    </ligand>
</feature>
<dbReference type="Proteomes" id="UP000182350">
    <property type="component" value="Unassembled WGS sequence"/>
</dbReference>
<dbReference type="InterPro" id="IPR010207">
    <property type="entry name" value="Elect_transpt_cplx_RnfB/RsxB"/>
</dbReference>
<evidence type="ECO:0000259" key="13">
    <source>
        <dbReference type="PROSITE" id="PS51379"/>
    </source>
</evidence>
<feature type="binding site" evidence="12">
    <location>
        <position position="113"/>
    </location>
    <ligand>
        <name>[4Fe-4S] cluster</name>
        <dbReference type="ChEBI" id="CHEBI:49883"/>
        <label>2</label>
    </ligand>
</feature>
<evidence type="ECO:0000256" key="10">
    <source>
        <dbReference type="ARBA" id="ARBA00023014"/>
    </source>
</evidence>
<dbReference type="InterPro" id="IPR016463">
    <property type="entry name" value="RnfB/RsxB_Proteobac"/>
</dbReference>
<feature type="domain" description="4Fe-4S ferredoxin-type" evidence="13">
    <location>
        <begin position="101"/>
        <end position="130"/>
    </location>
</feature>
<sequence>MLMSVLPLTLLGATLGFLLGVASRVLKVERSNVAEEIEQLLPGTQCGQCGNPSCGAAAEAAAAGQLPATFCPPGGRAVAEAIAEKLGIPLNLSGVCDEGPKVAWVDETLCIGCTRCYKVCPTDAILGAAKHLHVVFAEACTACGKCEDVCPTECIRLEPVKPTLQTWTWSQPALLS</sequence>
<evidence type="ECO:0000256" key="11">
    <source>
        <dbReference type="ARBA" id="ARBA00023136"/>
    </source>
</evidence>
<keyword evidence="9 12" id="KW-0408">Iron</keyword>
<feature type="binding site" evidence="12">
    <location>
        <position position="150"/>
    </location>
    <ligand>
        <name>[4Fe-4S] cluster</name>
        <dbReference type="ChEBI" id="CHEBI:49883"/>
        <label>2</label>
    </ligand>
</feature>
<dbReference type="PROSITE" id="PS00198">
    <property type="entry name" value="4FE4S_FER_1"/>
    <property type="match status" value="2"/>
</dbReference>
<dbReference type="Pfam" id="PF04060">
    <property type="entry name" value="FeS"/>
    <property type="match status" value="1"/>
</dbReference>
<keyword evidence="11" id="KW-0472">Membrane</keyword>
<dbReference type="Pfam" id="PF14697">
    <property type="entry name" value="Fer4_21"/>
    <property type="match status" value="1"/>
</dbReference>
<dbReference type="GO" id="GO:0005886">
    <property type="term" value="C:plasma membrane"/>
    <property type="evidence" value="ECO:0007669"/>
    <property type="project" value="InterPro"/>
</dbReference>
<keyword evidence="2" id="KW-1003">Cell membrane</keyword>